<protein>
    <submittedName>
        <fullName evidence="5">PWWP domain containing 2B</fullName>
    </submittedName>
</protein>
<proteinExistence type="predicted"/>
<dbReference type="SUPFAM" id="SSF63748">
    <property type="entry name" value="Tudor/PWWP/MBT"/>
    <property type="match status" value="1"/>
</dbReference>
<dbReference type="PANTHER" id="PTHR16112:SF22">
    <property type="entry name" value="PWWP DOMAIN-CONTAINING 2B"/>
    <property type="match status" value="1"/>
</dbReference>
<dbReference type="PROSITE" id="PS50812">
    <property type="entry name" value="PWWP"/>
    <property type="match status" value="1"/>
</dbReference>
<dbReference type="Ensembl" id="ENSEBUT00000006667.1">
    <property type="protein sequence ID" value="ENSEBUP00000006215.1"/>
    <property type="gene ID" value="ENSEBUG00000004136.1"/>
</dbReference>
<feature type="region of interest" description="Disordered" evidence="3">
    <location>
        <begin position="333"/>
        <end position="358"/>
    </location>
</feature>
<reference evidence="5" key="1">
    <citation type="submission" date="2025-08" db="UniProtKB">
        <authorList>
            <consortium name="Ensembl"/>
        </authorList>
    </citation>
    <scope>IDENTIFICATION</scope>
</reference>
<organism evidence="5 6">
    <name type="scientific">Eptatretus burgeri</name>
    <name type="common">Inshore hagfish</name>
    <dbReference type="NCBI Taxonomy" id="7764"/>
    <lineage>
        <taxon>Eukaryota</taxon>
        <taxon>Metazoa</taxon>
        <taxon>Chordata</taxon>
        <taxon>Craniata</taxon>
        <taxon>Vertebrata</taxon>
        <taxon>Cyclostomata</taxon>
        <taxon>Myxini</taxon>
        <taxon>Myxiniformes</taxon>
        <taxon>Myxinidae</taxon>
        <taxon>Eptatretinae</taxon>
        <taxon>Eptatretus</taxon>
    </lineage>
</organism>
<evidence type="ECO:0000259" key="4">
    <source>
        <dbReference type="PROSITE" id="PS50812"/>
    </source>
</evidence>
<feature type="region of interest" description="Disordered" evidence="3">
    <location>
        <begin position="204"/>
        <end position="225"/>
    </location>
</feature>
<evidence type="ECO:0000313" key="6">
    <source>
        <dbReference type="Proteomes" id="UP000694388"/>
    </source>
</evidence>
<keyword evidence="2" id="KW-0804">Transcription</keyword>
<keyword evidence="6" id="KW-1185">Reference proteome</keyword>
<sequence>MAQAEGGLGPHLVGSCLPVTVGMVAGDALVVSLAFGERSFSGVLLDAAKKFGACSVVDLTSPKSNHHPPFWDAWNSVAVPAAATPSLPPPSDNSLELQPCTPPQASVVEFAERTLQSPALPVALPACPNAAGPELPLSQETCAYPPPLLLRQTYGQFRVPQPPIRRIKRAKRRTARNDPSKLIASSITLRPRRVLCEKCKSAVSDKSHGGGSRAKSRIESGRRNSAPCSLIDEKLRKRRVGDADLSTKRLRRDSKAEHDCLVSDLVQRSPVIKISYNTPQGKGEVVKIPSKVSSSYGQVKNGKPGHIEDEQTWRPAVPAMPDSPASIPKLRLTRPSQSQQQQQITPKIRLRPRGPKNGDTVAVYTAELVNEQVADSLSREDEFEHVEPQSPYGNESETRKVIHLRIKRTTEKECSDQDGSPRTCRSDASDDSAESCHESVQSPLHSSDISSDDFPPDGPPLVSHGERENSRHRAVPPLTVRVRTADTAITECYTPDGRKVHVGEVVWAKIHGFPWWPACVLGLSPELGPGGQQESGEALVSWFGSHTTSAVSLAKLAPFQEQFCTRLDRKRKGCYRQAVLEAARTTKRLTPEVKEWLAQYKT</sequence>
<dbReference type="AlphaFoldDB" id="A0A8C4NG98"/>
<keyword evidence="1" id="KW-0805">Transcription regulation</keyword>
<name>A0A8C4NG98_EPTBU</name>
<reference evidence="5" key="2">
    <citation type="submission" date="2025-09" db="UniProtKB">
        <authorList>
            <consortium name="Ensembl"/>
        </authorList>
    </citation>
    <scope>IDENTIFICATION</scope>
</reference>
<dbReference type="GO" id="GO:0003682">
    <property type="term" value="F:chromatin binding"/>
    <property type="evidence" value="ECO:0007669"/>
    <property type="project" value="TreeGrafter"/>
</dbReference>
<dbReference type="GO" id="GO:0005634">
    <property type="term" value="C:nucleus"/>
    <property type="evidence" value="ECO:0007669"/>
    <property type="project" value="TreeGrafter"/>
</dbReference>
<dbReference type="Proteomes" id="UP000694388">
    <property type="component" value="Unplaced"/>
</dbReference>
<dbReference type="InterPro" id="IPR000313">
    <property type="entry name" value="PWWP_dom"/>
</dbReference>
<evidence type="ECO:0000256" key="1">
    <source>
        <dbReference type="ARBA" id="ARBA00023015"/>
    </source>
</evidence>
<dbReference type="GeneTree" id="ENSGT00940000160735"/>
<feature type="region of interest" description="Disordered" evidence="3">
    <location>
        <begin position="375"/>
        <end position="473"/>
    </location>
</feature>
<evidence type="ECO:0000256" key="2">
    <source>
        <dbReference type="ARBA" id="ARBA00023163"/>
    </source>
</evidence>
<evidence type="ECO:0000313" key="5">
    <source>
        <dbReference type="Ensembl" id="ENSEBUP00000006215.1"/>
    </source>
</evidence>
<feature type="compositionally biased region" description="Basic and acidic residues" evidence="3">
    <location>
        <begin position="377"/>
        <end position="387"/>
    </location>
</feature>
<accession>A0A8C4NG98</accession>
<dbReference type="PANTHER" id="PTHR16112">
    <property type="entry name" value="METHYL-CPG BINDING PROTEIN, DROSOPHILA"/>
    <property type="match status" value="1"/>
</dbReference>
<dbReference type="Pfam" id="PF00855">
    <property type="entry name" value="PWWP"/>
    <property type="match status" value="1"/>
</dbReference>
<dbReference type="OMA" id="GSIKPFC"/>
<dbReference type="Gene3D" id="2.30.30.140">
    <property type="match status" value="1"/>
</dbReference>
<evidence type="ECO:0000256" key="3">
    <source>
        <dbReference type="SAM" id="MobiDB-lite"/>
    </source>
</evidence>
<dbReference type="SMART" id="SM00293">
    <property type="entry name" value="PWWP"/>
    <property type="match status" value="1"/>
</dbReference>
<feature type="domain" description="PWWP" evidence="4">
    <location>
        <begin position="502"/>
        <end position="562"/>
    </location>
</feature>
<dbReference type="GO" id="GO:0010369">
    <property type="term" value="C:chromocenter"/>
    <property type="evidence" value="ECO:0007669"/>
    <property type="project" value="TreeGrafter"/>
</dbReference>
<dbReference type="FunFam" id="2.30.30.140:FF:000036">
    <property type="entry name" value="PWWP domain-containing protein 2A"/>
    <property type="match status" value="1"/>
</dbReference>